<keyword evidence="2" id="KW-1133">Transmembrane helix</keyword>
<keyword evidence="4" id="KW-1185">Reference proteome</keyword>
<feature type="compositionally biased region" description="Basic and acidic residues" evidence="1">
    <location>
        <begin position="103"/>
        <end position="118"/>
    </location>
</feature>
<evidence type="ECO:0000313" key="3">
    <source>
        <dbReference type="EMBL" id="EJU01363.1"/>
    </source>
</evidence>
<feature type="transmembrane region" description="Helical" evidence="2">
    <location>
        <begin position="55"/>
        <end position="73"/>
    </location>
</feature>
<evidence type="ECO:0000256" key="1">
    <source>
        <dbReference type="SAM" id="MobiDB-lite"/>
    </source>
</evidence>
<reference evidence="3 4" key="1">
    <citation type="journal article" date="2012" name="Science">
        <title>The Paleozoic origin of enzymatic lignin decomposition reconstructed from 31 fungal genomes.</title>
        <authorList>
            <person name="Floudas D."/>
            <person name="Binder M."/>
            <person name="Riley R."/>
            <person name="Barry K."/>
            <person name="Blanchette R.A."/>
            <person name="Henrissat B."/>
            <person name="Martinez A.T."/>
            <person name="Otillar R."/>
            <person name="Spatafora J.W."/>
            <person name="Yadav J.S."/>
            <person name="Aerts A."/>
            <person name="Benoit I."/>
            <person name="Boyd A."/>
            <person name="Carlson A."/>
            <person name="Copeland A."/>
            <person name="Coutinho P.M."/>
            <person name="de Vries R.P."/>
            <person name="Ferreira P."/>
            <person name="Findley K."/>
            <person name="Foster B."/>
            <person name="Gaskell J."/>
            <person name="Glotzer D."/>
            <person name="Gorecki P."/>
            <person name="Heitman J."/>
            <person name="Hesse C."/>
            <person name="Hori C."/>
            <person name="Igarashi K."/>
            <person name="Jurgens J.A."/>
            <person name="Kallen N."/>
            <person name="Kersten P."/>
            <person name="Kohler A."/>
            <person name="Kuees U."/>
            <person name="Kumar T.K.A."/>
            <person name="Kuo A."/>
            <person name="LaButti K."/>
            <person name="Larrondo L.F."/>
            <person name="Lindquist E."/>
            <person name="Ling A."/>
            <person name="Lombard V."/>
            <person name="Lucas S."/>
            <person name="Lundell T."/>
            <person name="Martin R."/>
            <person name="McLaughlin D.J."/>
            <person name="Morgenstern I."/>
            <person name="Morin E."/>
            <person name="Murat C."/>
            <person name="Nagy L.G."/>
            <person name="Nolan M."/>
            <person name="Ohm R.A."/>
            <person name="Patyshakuliyeva A."/>
            <person name="Rokas A."/>
            <person name="Ruiz-Duenas F.J."/>
            <person name="Sabat G."/>
            <person name="Salamov A."/>
            <person name="Samejima M."/>
            <person name="Schmutz J."/>
            <person name="Slot J.C."/>
            <person name="St John F."/>
            <person name="Stenlid J."/>
            <person name="Sun H."/>
            <person name="Sun S."/>
            <person name="Syed K."/>
            <person name="Tsang A."/>
            <person name="Wiebenga A."/>
            <person name="Young D."/>
            <person name="Pisabarro A."/>
            <person name="Eastwood D.C."/>
            <person name="Martin F."/>
            <person name="Cullen D."/>
            <person name="Grigoriev I.V."/>
            <person name="Hibbett D.S."/>
        </authorList>
    </citation>
    <scope>NUCLEOTIDE SEQUENCE [LARGE SCALE GENOMIC DNA]</scope>
    <source>
        <strain evidence="3 4">DJM-731 SS1</strain>
    </source>
</reference>
<protein>
    <submittedName>
        <fullName evidence="3">Uncharacterized protein</fullName>
    </submittedName>
</protein>
<feature type="region of interest" description="Disordered" evidence="1">
    <location>
        <begin position="88"/>
        <end position="118"/>
    </location>
</feature>
<dbReference type="HOGENOM" id="CLU_2073061_0_0_1"/>
<dbReference type="OrthoDB" id="10513856at2759"/>
<dbReference type="GeneID" id="63683620"/>
<evidence type="ECO:0000313" key="4">
    <source>
        <dbReference type="Proteomes" id="UP000030653"/>
    </source>
</evidence>
<name>M5GBI3_DACPD</name>
<keyword evidence="2" id="KW-0812">Transmembrane</keyword>
<dbReference type="EMBL" id="JH795864">
    <property type="protein sequence ID" value="EJU01363.1"/>
    <property type="molecule type" value="Genomic_DNA"/>
</dbReference>
<sequence>MSPRLPLSLPSLRHRVLSSPLAQGARRTFLRNPKRDPSVPPTYAELEAEARIGRLRVIVVSLPLVVVCGYILYRRMMLGEEQRRTEWAKLGGTPPGKIGDPLVSEKERGVAKRPEGSA</sequence>
<dbReference type="Proteomes" id="UP000030653">
    <property type="component" value="Unassembled WGS sequence"/>
</dbReference>
<gene>
    <name evidence="3" type="ORF">DACRYDRAFT_107916</name>
</gene>
<proteinExistence type="predicted"/>
<dbReference type="RefSeq" id="XP_040628260.1">
    <property type="nucleotide sequence ID" value="XM_040768558.1"/>
</dbReference>
<accession>M5GBI3</accession>
<evidence type="ECO:0000256" key="2">
    <source>
        <dbReference type="SAM" id="Phobius"/>
    </source>
</evidence>
<organism evidence="3 4">
    <name type="scientific">Dacryopinax primogenitus (strain DJM 731)</name>
    <name type="common">Brown rot fungus</name>
    <dbReference type="NCBI Taxonomy" id="1858805"/>
    <lineage>
        <taxon>Eukaryota</taxon>
        <taxon>Fungi</taxon>
        <taxon>Dikarya</taxon>
        <taxon>Basidiomycota</taxon>
        <taxon>Agaricomycotina</taxon>
        <taxon>Dacrymycetes</taxon>
        <taxon>Dacrymycetales</taxon>
        <taxon>Dacrymycetaceae</taxon>
        <taxon>Dacryopinax</taxon>
    </lineage>
</organism>
<dbReference type="AlphaFoldDB" id="M5GBI3"/>
<keyword evidence="2" id="KW-0472">Membrane</keyword>